<dbReference type="AlphaFoldDB" id="A0A8J3E847"/>
<evidence type="ECO:0000313" key="2">
    <source>
        <dbReference type="EMBL" id="GGF90959.1"/>
    </source>
</evidence>
<evidence type="ECO:0000256" key="1">
    <source>
        <dbReference type="SAM" id="MobiDB-lite"/>
    </source>
</evidence>
<dbReference type="OrthoDB" id="9857572at2"/>
<protein>
    <recommendedName>
        <fullName evidence="4">DUF4280 domain-containing protein</fullName>
    </recommendedName>
</protein>
<reference evidence="2" key="1">
    <citation type="journal article" date="2014" name="Int. J. Syst. Evol. Microbiol.">
        <title>Complete genome sequence of Corynebacterium casei LMG S-19264T (=DSM 44701T), isolated from a smear-ripened cheese.</title>
        <authorList>
            <consortium name="US DOE Joint Genome Institute (JGI-PGF)"/>
            <person name="Walter F."/>
            <person name="Albersmeier A."/>
            <person name="Kalinowski J."/>
            <person name="Ruckert C."/>
        </authorList>
    </citation>
    <scope>NUCLEOTIDE SEQUENCE</scope>
    <source>
        <strain evidence="2">CGMCC 1.15758</strain>
    </source>
</reference>
<name>A0A8J3E847_9GAMM</name>
<reference evidence="2" key="2">
    <citation type="submission" date="2020-09" db="EMBL/GenBank/DDBJ databases">
        <authorList>
            <person name="Sun Q."/>
            <person name="Zhou Y."/>
        </authorList>
    </citation>
    <scope>NUCLEOTIDE SEQUENCE</scope>
    <source>
        <strain evidence="2">CGMCC 1.15758</strain>
    </source>
</reference>
<dbReference type="Proteomes" id="UP000636949">
    <property type="component" value="Unassembled WGS sequence"/>
</dbReference>
<feature type="region of interest" description="Disordered" evidence="1">
    <location>
        <begin position="223"/>
        <end position="244"/>
    </location>
</feature>
<organism evidence="2 3">
    <name type="scientific">Cysteiniphilum litorale</name>
    <dbReference type="NCBI Taxonomy" id="2056700"/>
    <lineage>
        <taxon>Bacteria</taxon>
        <taxon>Pseudomonadati</taxon>
        <taxon>Pseudomonadota</taxon>
        <taxon>Gammaproteobacteria</taxon>
        <taxon>Thiotrichales</taxon>
        <taxon>Fastidiosibacteraceae</taxon>
        <taxon>Cysteiniphilum</taxon>
    </lineage>
</organism>
<dbReference type="InterPro" id="IPR025460">
    <property type="entry name" value="DUF4280"/>
</dbReference>
<evidence type="ECO:0000313" key="3">
    <source>
        <dbReference type="Proteomes" id="UP000636949"/>
    </source>
</evidence>
<dbReference type="EMBL" id="BMJS01000003">
    <property type="protein sequence ID" value="GGF90959.1"/>
    <property type="molecule type" value="Genomic_DNA"/>
</dbReference>
<sequence length="775" mass="84337">MIEAIPGIHMVDLAKFKQLCAQSSTFDELPFAKSTTAFDMPLYQYLFHGQKLTEALDSGKLYHCPDSQVFSAEYKHKLLQMPPKERQNSVQESIKQSSKLHALAQRMPVAFHAQKMQQGLSQYILLIGGFAKAPEVAPSIQKMMQNSTSLHGLCQQFLQERGQVNPKDANKFESDYLAKIRAIHSDSDQSVSSLLQAEHKGQYTQQVASLRQNMRSLDRIHNTGEKSDLPLQKSENTDAHTKTNTQGVNNQQEMANGHDQKANQSHQEISNEQQVLYCKTIVGLRNIASFSGNSALISALDKAKQNSLNMASKPSKTTLPCHIYSNSNLSLPLANSADFSGVATSITKASAAMSKVCAQINCCQDLNKYKVQMNLDQTQEALNQATTQLQASGVNRSSQLDTLNAQAQGLPNMLSTHLDDSSAVLGSGLNNVTTISSLNTPQMPQMTTLQSPSTSAMTGSLSNDDIMNLAQSIDSAVCGITLPPVMFAFTDLPMINYNLDLFDLNYQYDLDIPQLPTVGLNSPDMLGALKSLYQNMLDFWNKVKDCQQVGLGYMQDCMQSFNAFSNQLPLGVTTELPSLTPMSSSIPSWQMPTTPDMPQMQLQSLHGLLSQALNSSLTNLNVSNIDMSMALAGSLACLDQSTLLQEAAGEEAAHGVANGAILKCPYSLQPITLIKLPNGVDYGVTKTVVTQQDQKPVVNILPSISCLHPQRVAESNGISPTLCPALFAPFNATSNRVTVYDQEVVTANSKLSCSSCEGVELEIIDANQSTSKIKG</sequence>
<accession>A0A8J3E847</accession>
<dbReference type="RefSeq" id="WP_117001622.1">
    <property type="nucleotide sequence ID" value="NZ_BMJS01000003.1"/>
</dbReference>
<keyword evidence="3" id="KW-1185">Reference proteome</keyword>
<evidence type="ECO:0008006" key="4">
    <source>
        <dbReference type="Google" id="ProtNLM"/>
    </source>
</evidence>
<gene>
    <name evidence="2" type="ORF">GCM10010995_05310</name>
</gene>
<proteinExistence type="predicted"/>
<comment type="caution">
    <text evidence="2">The sequence shown here is derived from an EMBL/GenBank/DDBJ whole genome shotgun (WGS) entry which is preliminary data.</text>
</comment>
<dbReference type="Pfam" id="PF14107">
    <property type="entry name" value="DUF4280"/>
    <property type="match status" value="1"/>
</dbReference>